<feature type="domain" description="Low molecular weight protein antigen 6 PH" evidence="2">
    <location>
        <begin position="62"/>
        <end position="143"/>
    </location>
</feature>
<gene>
    <name evidence="3" type="ORF">RHODO2019_16370</name>
</gene>
<evidence type="ECO:0000313" key="4">
    <source>
        <dbReference type="Proteomes" id="UP001164965"/>
    </source>
</evidence>
<proteinExistence type="predicted"/>
<keyword evidence="1" id="KW-0472">Membrane</keyword>
<name>A0ABY6NZ36_9NOCA</name>
<organism evidence="3 4">
    <name type="scientific">Rhodococcus antarcticus</name>
    <dbReference type="NCBI Taxonomy" id="2987751"/>
    <lineage>
        <taxon>Bacteria</taxon>
        <taxon>Bacillati</taxon>
        <taxon>Actinomycetota</taxon>
        <taxon>Actinomycetes</taxon>
        <taxon>Mycobacteriales</taxon>
        <taxon>Nocardiaceae</taxon>
        <taxon>Rhodococcus</taxon>
    </lineage>
</organism>
<protein>
    <submittedName>
        <fullName evidence="3">PH domain-containing protein</fullName>
    </submittedName>
</protein>
<feature type="transmembrane region" description="Helical" evidence="1">
    <location>
        <begin position="42"/>
        <end position="61"/>
    </location>
</feature>
<reference evidence="3" key="1">
    <citation type="submission" date="2022-10" db="EMBL/GenBank/DDBJ databases">
        <title>Rhodococcus sp.75.</title>
        <authorList>
            <person name="Sun M."/>
        </authorList>
    </citation>
    <scope>NUCLEOTIDE SEQUENCE</scope>
    <source>
        <strain evidence="3">75</strain>
    </source>
</reference>
<keyword evidence="1" id="KW-1133">Transmembrane helix</keyword>
<dbReference type="InterPro" id="IPR019692">
    <property type="entry name" value="CFP-6_PH"/>
</dbReference>
<dbReference type="RefSeq" id="WP_265382776.1">
    <property type="nucleotide sequence ID" value="NZ_CP110615.1"/>
</dbReference>
<keyword evidence="1" id="KW-0812">Transmembrane</keyword>
<dbReference type="Pfam" id="PF10756">
    <property type="entry name" value="bPH_6"/>
    <property type="match status" value="1"/>
</dbReference>
<dbReference type="EMBL" id="CP110615">
    <property type="protein sequence ID" value="UZJ24669.1"/>
    <property type="molecule type" value="Genomic_DNA"/>
</dbReference>
<sequence length="147" mass="15367">MDEPGPAVASWSTKPAAVAAAGGGAVAFLALALLSGDAAGRLLLGLAVLGLAVATVLGARLRPRLSVDVHGLTVRGVTGTLRLTWSEVEQVEVVRTRRLGREVPVLEISPRDTEQRVGALVVLTRLDLGAEPQDVHDRLLAVRMGQL</sequence>
<evidence type="ECO:0000256" key="1">
    <source>
        <dbReference type="SAM" id="Phobius"/>
    </source>
</evidence>
<keyword evidence="4" id="KW-1185">Reference proteome</keyword>
<dbReference type="Proteomes" id="UP001164965">
    <property type="component" value="Chromosome"/>
</dbReference>
<accession>A0ABY6NZ36</accession>
<feature type="transmembrane region" description="Helical" evidence="1">
    <location>
        <begin position="16"/>
        <end position="35"/>
    </location>
</feature>
<evidence type="ECO:0000259" key="2">
    <source>
        <dbReference type="Pfam" id="PF10756"/>
    </source>
</evidence>
<evidence type="ECO:0000313" key="3">
    <source>
        <dbReference type="EMBL" id="UZJ24669.1"/>
    </source>
</evidence>